<dbReference type="Pfam" id="PF09346">
    <property type="entry name" value="SMI1_KNR4"/>
    <property type="match status" value="1"/>
</dbReference>
<evidence type="ECO:0000259" key="1">
    <source>
        <dbReference type="SMART" id="SM00860"/>
    </source>
</evidence>
<reference evidence="2 3" key="1">
    <citation type="submission" date="2023-07" db="EMBL/GenBank/DDBJ databases">
        <title>Genomic Encyclopedia of Type Strains, Phase IV (KMG-IV): sequencing the most valuable type-strain genomes for metagenomic binning, comparative biology and taxonomic classification.</title>
        <authorList>
            <person name="Goeker M."/>
        </authorList>
    </citation>
    <scope>NUCLEOTIDE SEQUENCE [LARGE SCALE GENOMIC DNA]</scope>
    <source>
        <strain evidence="2 3">DSM 45903</strain>
    </source>
</reference>
<proteinExistence type="predicted"/>
<name>A0ABU1IH31_9BACL</name>
<gene>
    <name evidence="2" type="ORF">JOE21_000004</name>
</gene>
<organism evidence="2 3">
    <name type="scientific">Desmospora profundinema</name>
    <dbReference type="NCBI Taxonomy" id="1571184"/>
    <lineage>
        <taxon>Bacteria</taxon>
        <taxon>Bacillati</taxon>
        <taxon>Bacillota</taxon>
        <taxon>Bacilli</taxon>
        <taxon>Bacillales</taxon>
        <taxon>Thermoactinomycetaceae</taxon>
        <taxon>Desmospora</taxon>
    </lineage>
</organism>
<dbReference type="Proteomes" id="UP001185012">
    <property type="component" value="Unassembled WGS sequence"/>
</dbReference>
<dbReference type="RefSeq" id="WP_309860686.1">
    <property type="nucleotide sequence ID" value="NZ_JAVDQG010000001.1"/>
</dbReference>
<protein>
    <recommendedName>
        <fullName evidence="1">Knr4/Smi1-like domain-containing protein</fullName>
    </recommendedName>
</protein>
<comment type="caution">
    <text evidence="2">The sequence shown here is derived from an EMBL/GenBank/DDBJ whole genome shotgun (WGS) entry which is preliminary data.</text>
</comment>
<dbReference type="InterPro" id="IPR037883">
    <property type="entry name" value="Knr4/Smi1-like_sf"/>
</dbReference>
<dbReference type="SUPFAM" id="SSF160631">
    <property type="entry name" value="SMI1/KNR4-like"/>
    <property type="match status" value="1"/>
</dbReference>
<dbReference type="EMBL" id="JAVDQG010000001">
    <property type="protein sequence ID" value="MDR6224016.1"/>
    <property type="molecule type" value="Genomic_DNA"/>
</dbReference>
<accession>A0ABU1IH31</accession>
<sequence length="145" mass="16926">MKWYESEVPANEQTIEEIQQRLGVRFPIDYKRVAKTSHGEPPTPNTIDFGMYKEKVVGCLLSFDNSSPINFLHVYGSLKKHLPLKVIPFAKDPFGNMYCFDYRDSEEPTIVYWNHESGSITHVCDTFSKMESMLYELDWDDDDDE</sequence>
<evidence type="ECO:0000313" key="2">
    <source>
        <dbReference type="EMBL" id="MDR6224016.1"/>
    </source>
</evidence>
<feature type="domain" description="Knr4/Smi1-like" evidence="1">
    <location>
        <begin position="9"/>
        <end position="136"/>
    </location>
</feature>
<dbReference type="SMART" id="SM00860">
    <property type="entry name" value="SMI1_KNR4"/>
    <property type="match status" value="1"/>
</dbReference>
<dbReference type="InterPro" id="IPR018958">
    <property type="entry name" value="Knr4/Smi1-like_dom"/>
</dbReference>
<evidence type="ECO:0000313" key="3">
    <source>
        <dbReference type="Proteomes" id="UP001185012"/>
    </source>
</evidence>
<keyword evidence="3" id="KW-1185">Reference proteome</keyword>
<dbReference type="Gene3D" id="3.40.1580.10">
    <property type="entry name" value="SMI1/KNR4-like"/>
    <property type="match status" value="1"/>
</dbReference>